<reference evidence="8" key="2">
    <citation type="submission" date="2020-11" db="EMBL/GenBank/DDBJ databases">
        <authorList>
            <consortium name="DOE Joint Genome Institute"/>
            <person name="Kuo A."/>
            <person name="Miyauchi S."/>
            <person name="Kiss E."/>
            <person name="Drula E."/>
            <person name="Kohler A."/>
            <person name="Sanchez-Garcia M."/>
            <person name="Andreopoulos B."/>
            <person name="Barry K.W."/>
            <person name="Bonito G."/>
            <person name="Buee M."/>
            <person name="Carver A."/>
            <person name="Chen C."/>
            <person name="Cichocki N."/>
            <person name="Clum A."/>
            <person name="Culley D."/>
            <person name="Crous P.W."/>
            <person name="Fauchery L."/>
            <person name="Girlanda M."/>
            <person name="Hayes R."/>
            <person name="Keri Z."/>
            <person name="Labutti K."/>
            <person name="Lipzen A."/>
            <person name="Lombard V."/>
            <person name="Magnuson J."/>
            <person name="Maillard F."/>
            <person name="Morin E."/>
            <person name="Murat C."/>
            <person name="Nolan M."/>
            <person name="Ohm R."/>
            <person name="Pangilinan J."/>
            <person name="Pereira M."/>
            <person name="Perotto S."/>
            <person name="Peter M."/>
            <person name="Riley R."/>
            <person name="Sitrit Y."/>
            <person name="Stielow B."/>
            <person name="Szollosi G."/>
            <person name="Zifcakova L."/>
            <person name="Stursova M."/>
            <person name="Spatafora J.W."/>
            <person name="Tedersoo L."/>
            <person name="Vaario L.-M."/>
            <person name="Yamada A."/>
            <person name="Yan M."/>
            <person name="Wang P."/>
            <person name="Xu J."/>
            <person name="Bruns T."/>
            <person name="Baldrian P."/>
            <person name="Vilgalys R."/>
            <person name="Henrissat B."/>
            <person name="Grigoriev I.V."/>
            <person name="Hibbett D."/>
            <person name="Nagy L.G."/>
            <person name="Martin F.M."/>
        </authorList>
    </citation>
    <scope>NUCLEOTIDE SEQUENCE</scope>
    <source>
        <strain evidence="8">UH-Tt-Lm1</strain>
    </source>
</reference>
<dbReference type="GO" id="GO:0004518">
    <property type="term" value="F:nuclease activity"/>
    <property type="evidence" value="ECO:0007669"/>
    <property type="project" value="UniProtKB-KW"/>
</dbReference>
<evidence type="ECO:0000313" key="8">
    <source>
        <dbReference type="EMBL" id="KAF9780015.1"/>
    </source>
</evidence>
<dbReference type="GO" id="GO:0005829">
    <property type="term" value="C:cytosol"/>
    <property type="evidence" value="ECO:0007669"/>
    <property type="project" value="TreeGrafter"/>
</dbReference>
<evidence type="ECO:0000256" key="3">
    <source>
        <dbReference type="ARBA" id="ARBA00044676"/>
    </source>
</evidence>
<evidence type="ECO:0000256" key="4">
    <source>
        <dbReference type="ARBA" id="ARBA00044692"/>
    </source>
</evidence>
<evidence type="ECO:0000313" key="9">
    <source>
        <dbReference type="Proteomes" id="UP000736335"/>
    </source>
</evidence>
<comment type="catalytic activity">
    <reaction evidence="5">
        <text>a 5'-end NAD(+)-phospho-ribonucleoside in mRNA + H2O = a 5'-end phospho-ribonucleoside in mRNA + NAD(+) + H(+)</text>
        <dbReference type="Rhea" id="RHEA:60880"/>
        <dbReference type="Rhea" id="RHEA-COMP:15692"/>
        <dbReference type="Rhea" id="RHEA-COMP:15698"/>
        <dbReference type="ChEBI" id="CHEBI:15377"/>
        <dbReference type="ChEBI" id="CHEBI:15378"/>
        <dbReference type="ChEBI" id="CHEBI:57540"/>
        <dbReference type="ChEBI" id="CHEBI:138282"/>
        <dbReference type="ChEBI" id="CHEBI:144029"/>
    </reaction>
    <physiologicalReaction direction="left-to-right" evidence="5">
        <dbReference type="Rhea" id="RHEA:60881"/>
    </physiologicalReaction>
</comment>
<keyword evidence="6" id="KW-0479">Metal-binding</keyword>
<evidence type="ECO:0000256" key="2">
    <source>
        <dbReference type="ARBA" id="ARBA00006562"/>
    </source>
</evidence>
<dbReference type="GO" id="GO:0005634">
    <property type="term" value="C:nucleus"/>
    <property type="evidence" value="ECO:0007669"/>
    <property type="project" value="UniProtKB-SubCell"/>
</dbReference>
<keyword evidence="6" id="KW-0547">Nucleotide-binding</keyword>
<dbReference type="AlphaFoldDB" id="A0A9P6L2Y9"/>
<reference evidence="8" key="1">
    <citation type="journal article" date="2020" name="Nat. Commun.">
        <title>Large-scale genome sequencing of mycorrhizal fungi provides insights into the early evolution of symbiotic traits.</title>
        <authorList>
            <person name="Miyauchi S."/>
            <person name="Kiss E."/>
            <person name="Kuo A."/>
            <person name="Drula E."/>
            <person name="Kohler A."/>
            <person name="Sanchez-Garcia M."/>
            <person name="Morin E."/>
            <person name="Andreopoulos B."/>
            <person name="Barry K.W."/>
            <person name="Bonito G."/>
            <person name="Buee M."/>
            <person name="Carver A."/>
            <person name="Chen C."/>
            <person name="Cichocki N."/>
            <person name="Clum A."/>
            <person name="Culley D."/>
            <person name="Crous P.W."/>
            <person name="Fauchery L."/>
            <person name="Girlanda M."/>
            <person name="Hayes R.D."/>
            <person name="Keri Z."/>
            <person name="LaButti K."/>
            <person name="Lipzen A."/>
            <person name="Lombard V."/>
            <person name="Magnuson J."/>
            <person name="Maillard F."/>
            <person name="Murat C."/>
            <person name="Nolan M."/>
            <person name="Ohm R.A."/>
            <person name="Pangilinan J."/>
            <person name="Pereira M.F."/>
            <person name="Perotto S."/>
            <person name="Peter M."/>
            <person name="Pfister S."/>
            <person name="Riley R."/>
            <person name="Sitrit Y."/>
            <person name="Stielow J.B."/>
            <person name="Szollosi G."/>
            <person name="Zifcakova L."/>
            <person name="Stursova M."/>
            <person name="Spatafora J.W."/>
            <person name="Tedersoo L."/>
            <person name="Vaario L.M."/>
            <person name="Yamada A."/>
            <person name="Yan M."/>
            <person name="Wang P."/>
            <person name="Xu J."/>
            <person name="Bruns T."/>
            <person name="Baldrian P."/>
            <person name="Vilgalys R."/>
            <person name="Dunand C."/>
            <person name="Henrissat B."/>
            <person name="Grigoriev I.V."/>
            <person name="Hibbett D."/>
            <person name="Nagy L.G."/>
            <person name="Martin F.M."/>
        </authorList>
    </citation>
    <scope>NUCLEOTIDE SEQUENCE</scope>
    <source>
        <strain evidence="8">UH-Tt-Lm1</strain>
    </source>
</reference>
<dbReference type="Proteomes" id="UP000736335">
    <property type="component" value="Unassembled WGS sequence"/>
</dbReference>
<proteinExistence type="inferred from homology"/>
<dbReference type="InterPro" id="IPR013961">
    <property type="entry name" value="RAI1"/>
</dbReference>
<keyword evidence="9" id="KW-1185">Reference proteome</keyword>
<dbReference type="Pfam" id="PF08652">
    <property type="entry name" value="RAI1"/>
    <property type="match status" value="1"/>
</dbReference>
<gene>
    <name evidence="8" type="ORF">BJ322DRAFT_304951</name>
</gene>
<dbReference type="PANTHER" id="PTHR12395">
    <property type="entry name" value="DOM-3 RELATED"/>
    <property type="match status" value="1"/>
</dbReference>
<keyword evidence="6" id="KW-0540">Nuclease</keyword>
<dbReference type="GO" id="GO:0000956">
    <property type="term" value="P:nuclear-transcribed mRNA catabolic process"/>
    <property type="evidence" value="ECO:0007669"/>
    <property type="project" value="TreeGrafter"/>
</dbReference>
<keyword evidence="6" id="KW-0378">Hydrolase</keyword>
<evidence type="ECO:0000259" key="7">
    <source>
        <dbReference type="Pfam" id="PF08652"/>
    </source>
</evidence>
<name>A0A9P6L2Y9_9AGAM</name>
<comment type="similarity">
    <text evidence="2 6">Belongs to the DXO/Dom3Z family.</text>
</comment>
<dbReference type="GO" id="GO:0003723">
    <property type="term" value="F:RNA binding"/>
    <property type="evidence" value="ECO:0007669"/>
    <property type="project" value="UniProtKB-KW"/>
</dbReference>
<dbReference type="InterPro" id="IPR039039">
    <property type="entry name" value="RAI1-like_fam"/>
</dbReference>
<dbReference type="GO" id="GO:0046872">
    <property type="term" value="F:metal ion binding"/>
    <property type="evidence" value="ECO:0007669"/>
    <property type="project" value="UniProtKB-KW"/>
</dbReference>
<dbReference type="EC" id="3.6.1.-" evidence="6"/>
<dbReference type="OrthoDB" id="5853397at2759"/>
<feature type="domain" description="RAI1-like" evidence="7">
    <location>
        <begin position="169"/>
        <end position="329"/>
    </location>
</feature>
<dbReference type="GO" id="GO:0110155">
    <property type="term" value="P:NAD-cap decapping"/>
    <property type="evidence" value="ECO:0007669"/>
    <property type="project" value="TreeGrafter"/>
</dbReference>
<dbReference type="GO" id="GO:0034353">
    <property type="term" value="F:mRNA 5'-diphosphatase activity"/>
    <property type="evidence" value="ECO:0007669"/>
    <property type="project" value="TreeGrafter"/>
</dbReference>
<comment type="cofactor">
    <cofactor evidence="1 6">
        <name>a divalent metal cation</name>
        <dbReference type="ChEBI" id="CHEBI:60240"/>
    </cofactor>
</comment>
<comment type="catalytic activity">
    <reaction evidence="4">
        <text>a 5'-end triphospho-ribonucleoside in mRNA + H2O = a 5'-end phospho-ribonucleoside in mRNA + diphosphate + H(+)</text>
        <dbReference type="Rhea" id="RHEA:78683"/>
        <dbReference type="Rhea" id="RHEA-COMP:15692"/>
        <dbReference type="Rhea" id="RHEA-COMP:17164"/>
        <dbReference type="ChEBI" id="CHEBI:15377"/>
        <dbReference type="ChEBI" id="CHEBI:15378"/>
        <dbReference type="ChEBI" id="CHEBI:33019"/>
        <dbReference type="ChEBI" id="CHEBI:138282"/>
        <dbReference type="ChEBI" id="CHEBI:167618"/>
    </reaction>
    <physiologicalReaction direction="left-to-right" evidence="4">
        <dbReference type="Rhea" id="RHEA:78684"/>
    </physiologicalReaction>
</comment>
<comment type="subcellular location">
    <subcellularLocation>
        <location evidence="6">Nucleus</location>
    </subcellularLocation>
</comment>
<dbReference type="PANTHER" id="PTHR12395:SF9">
    <property type="entry name" value="DECAPPING AND EXORIBONUCLEASE PROTEIN"/>
    <property type="match status" value="1"/>
</dbReference>
<organism evidence="8 9">
    <name type="scientific">Thelephora terrestris</name>
    <dbReference type="NCBI Taxonomy" id="56493"/>
    <lineage>
        <taxon>Eukaryota</taxon>
        <taxon>Fungi</taxon>
        <taxon>Dikarya</taxon>
        <taxon>Basidiomycota</taxon>
        <taxon>Agaricomycotina</taxon>
        <taxon>Agaricomycetes</taxon>
        <taxon>Thelephorales</taxon>
        <taxon>Thelephoraceae</taxon>
        <taxon>Thelephora</taxon>
    </lineage>
</organism>
<sequence length="337" mass="38215">MSSSHRLGNFATPLPFDMKTIGAPKQIAYFSHFPGRTHEYCHQSRSALKLYSPPTTPFQLLVAPPDRDRAHWSDQRSQLDSLPRPGLQSIIDACQLAGRTADLAKADVITNRGTLVDLAMGKIGEYGVYFVDGKLHILRKFLELRWDSERDCFERACTRPMTERPHGVFSSVVRRKIGNYDVIMAGEVDCTDKKPSMKDYIELATHEVPEQWYKRNPSVITSNPDCVVLYPKWYLKSYLLGIPTVRIGYRTCDDAVFNIVRKPVKHFLPEVQIHAPMFDPAVDMGRLHDILSALSAYFRALGPSVPDNTGFVLKVDVNGNAKVTLRETCQTQRPDYR</sequence>
<comment type="caution">
    <text evidence="8">The sequence shown here is derived from an EMBL/GenBank/DDBJ whole genome shotgun (WGS) entry which is preliminary data.</text>
</comment>
<dbReference type="GO" id="GO:0000166">
    <property type="term" value="F:nucleotide binding"/>
    <property type="evidence" value="ECO:0007669"/>
    <property type="project" value="UniProtKB-KW"/>
</dbReference>
<evidence type="ECO:0000256" key="1">
    <source>
        <dbReference type="ARBA" id="ARBA00001968"/>
    </source>
</evidence>
<evidence type="ECO:0000256" key="5">
    <source>
        <dbReference type="ARBA" id="ARBA00048124"/>
    </source>
</evidence>
<evidence type="ECO:0000256" key="6">
    <source>
        <dbReference type="RuleBase" id="RU367113"/>
    </source>
</evidence>
<keyword evidence="6" id="KW-0694">RNA-binding</keyword>
<protein>
    <recommendedName>
        <fullName evidence="6">Decapping nuclease</fullName>
        <ecNumber evidence="6">3.6.1.-</ecNumber>
    </recommendedName>
</protein>
<dbReference type="EMBL" id="WIUZ02000017">
    <property type="protein sequence ID" value="KAF9780015.1"/>
    <property type="molecule type" value="Genomic_DNA"/>
</dbReference>
<accession>A0A9P6L2Y9</accession>
<keyword evidence="6" id="KW-0539">Nucleus</keyword>
<comment type="catalytic activity">
    <reaction evidence="3">
        <text>a 5'-end (N(7)-methyl 5'-triphosphoguanosine)-ribonucleoside-ribonucleotide in mRNA + H2O = a (N(7)-methyl 5'-triphosphoguanosine)-nucleoside + a 5'-end phospho-ribonucleoside in mRNA + H(+)</text>
        <dbReference type="Rhea" id="RHEA:66928"/>
        <dbReference type="Rhea" id="RHEA-COMP:15692"/>
        <dbReference type="Rhea" id="RHEA-COMP:17313"/>
        <dbReference type="ChEBI" id="CHEBI:15377"/>
        <dbReference type="ChEBI" id="CHEBI:15378"/>
        <dbReference type="ChEBI" id="CHEBI:138282"/>
        <dbReference type="ChEBI" id="CHEBI:172876"/>
        <dbReference type="ChEBI" id="CHEBI:172877"/>
    </reaction>
    <physiologicalReaction direction="left-to-right" evidence="3">
        <dbReference type="Rhea" id="RHEA:66929"/>
    </physiologicalReaction>
</comment>
<comment type="function">
    <text evidence="6">Decapping enzyme for NAD-capped RNAs: specifically hydrolyzes the nicotinamide adenine dinucleotide (NAD) cap from a subset of RNAs by removing the entire NAD moiety from the 5'-end of an NAD-capped RNA.</text>
</comment>